<evidence type="ECO:0000313" key="2">
    <source>
        <dbReference type="EMBL" id="CAK9155346.1"/>
    </source>
</evidence>
<gene>
    <name evidence="2" type="ORF">ILEXP_LOCUS23749</name>
</gene>
<protein>
    <submittedName>
        <fullName evidence="2">Uncharacterized protein</fullName>
    </submittedName>
</protein>
<proteinExistence type="predicted"/>
<feature type="region of interest" description="Disordered" evidence="1">
    <location>
        <begin position="57"/>
        <end position="97"/>
    </location>
</feature>
<keyword evidence="3" id="KW-1185">Reference proteome</keyword>
<sequence>ILGKLDMSERLLKWAIELGEFDIQYQARVAIKAQTVTDFVTELTALEEEVAPSPTLGHVPVLPNVGRPTLDSRMPNASLRHPTPPSTPPGHLDHASTSPGHLSLQCLCQHQGLCPPCPMQGAQPLPYACPAPPFASPRRLTPHSTSLGQQSLQHLHFTRAPSSFFHLNRVPKPPTPSLVPGPVFASPNTRSPALA</sequence>
<name>A0ABC8SDT0_9AQUA</name>
<accession>A0ABC8SDT0</accession>
<dbReference type="EMBL" id="CAUOFW020002687">
    <property type="protein sequence ID" value="CAK9155346.1"/>
    <property type="molecule type" value="Genomic_DNA"/>
</dbReference>
<reference evidence="2 3" key="1">
    <citation type="submission" date="2024-02" db="EMBL/GenBank/DDBJ databases">
        <authorList>
            <person name="Vignale AGUSTIN F."/>
            <person name="Sosa J E."/>
            <person name="Modenutti C."/>
        </authorList>
    </citation>
    <scope>NUCLEOTIDE SEQUENCE [LARGE SCALE GENOMIC DNA]</scope>
</reference>
<dbReference type="AlphaFoldDB" id="A0ABC8SDT0"/>
<feature type="non-terminal residue" evidence="2">
    <location>
        <position position="1"/>
    </location>
</feature>
<comment type="caution">
    <text evidence="2">The sequence shown here is derived from an EMBL/GenBank/DDBJ whole genome shotgun (WGS) entry which is preliminary data.</text>
</comment>
<evidence type="ECO:0000313" key="3">
    <source>
        <dbReference type="Proteomes" id="UP001642360"/>
    </source>
</evidence>
<evidence type="ECO:0000256" key="1">
    <source>
        <dbReference type="SAM" id="MobiDB-lite"/>
    </source>
</evidence>
<dbReference type="Proteomes" id="UP001642360">
    <property type="component" value="Unassembled WGS sequence"/>
</dbReference>
<organism evidence="2 3">
    <name type="scientific">Ilex paraguariensis</name>
    <name type="common">yerba mate</name>
    <dbReference type="NCBI Taxonomy" id="185542"/>
    <lineage>
        <taxon>Eukaryota</taxon>
        <taxon>Viridiplantae</taxon>
        <taxon>Streptophyta</taxon>
        <taxon>Embryophyta</taxon>
        <taxon>Tracheophyta</taxon>
        <taxon>Spermatophyta</taxon>
        <taxon>Magnoliopsida</taxon>
        <taxon>eudicotyledons</taxon>
        <taxon>Gunneridae</taxon>
        <taxon>Pentapetalae</taxon>
        <taxon>asterids</taxon>
        <taxon>campanulids</taxon>
        <taxon>Aquifoliales</taxon>
        <taxon>Aquifoliaceae</taxon>
        <taxon>Ilex</taxon>
    </lineage>
</organism>